<gene>
    <name evidence="5" type="ORF">M8523_28150</name>
</gene>
<organism evidence="5 6">
    <name type="scientific">Lichenifustis flavocetrariae</name>
    <dbReference type="NCBI Taxonomy" id="2949735"/>
    <lineage>
        <taxon>Bacteria</taxon>
        <taxon>Pseudomonadati</taxon>
        <taxon>Pseudomonadota</taxon>
        <taxon>Alphaproteobacteria</taxon>
        <taxon>Hyphomicrobiales</taxon>
        <taxon>Lichenihabitantaceae</taxon>
        <taxon>Lichenifustis</taxon>
    </lineage>
</organism>
<reference evidence="5" key="1">
    <citation type="submission" date="2022-05" db="EMBL/GenBank/DDBJ databases">
        <authorList>
            <person name="Pankratov T."/>
        </authorList>
    </citation>
    <scope>NUCLEOTIDE SEQUENCE</scope>
    <source>
        <strain evidence="5">BP6-180914</strain>
    </source>
</reference>
<dbReference type="InterPro" id="IPR050555">
    <property type="entry name" value="Bact_Solute-Bind_Prot2"/>
</dbReference>
<accession>A0AA41Z2X7</accession>
<dbReference type="GO" id="GO:0030288">
    <property type="term" value="C:outer membrane-bounded periplasmic space"/>
    <property type="evidence" value="ECO:0007669"/>
    <property type="project" value="TreeGrafter"/>
</dbReference>
<keyword evidence="3" id="KW-0732">Signal</keyword>
<protein>
    <submittedName>
        <fullName evidence="5">Sugar ABC transporter substrate-binding protein</fullName>
    </submittedName>
</protein>
<feature type="signal peptide" evidence="3">
    <location>
        <begin position="1"/>
        <end position="34"/>
    </location>
</feature>
<name>A0AA41Z2X7_9HYPH</name>
<dbReference type="RefSeq" id="WP_282588214.1">
    <property type="nucleotide sequence ID" value="NZ_JAMOIM010000034.1"/>
</dbReference>
<dbReference type="InterPro" id="IPR025997">
    <property type="entry name" value="SBP_2_dom"/>
</dbReference>
<dbReference type="PANTHER" id="PTHR30036:SF7">
    <property type="entry name" value="ABC TRANSPORTER PERIPLASMIC-BINDING PROTEIN YPHF"/>
    <property type="match status" value="1"/>
</dbReference>
<sequence>MSMGSLKSIRSFVAAATITSVAACSAWSPALAQAKNIEDVRIVFVTHGQANDQYWTVVKNGMMAAAAALKVKVDYRAPETFDVVKMGQLIQAATASKPDGLVVSIPDPTALEAPIEAAKAAGIPVVVIDSGEEQVKPWKLDLFVGGGSEYDNGKQAGDIMGKAGVKEAICINHEVGNGSLDQRCQGFTDGLKPLGGTVSVVAVTLDPTDSVRRVEGYLTAHPNVNGALMLGTSLAGPMLTMFDERGYASKLKVGTFDLAPEVLDALNTGKMMFAIDNQQYMMGYLPVVFLTMKALYKTFPTADVMTGPAFVTKADAAPIKTLSDQGIR</sequence>
<dbReference type="GO" id="GO:0030246">
    <property type="term" value="F:carbohydrate binding"/>
    <property type="evidence" value="ECO:0007669"/>
    <property type="project" value="TreeGrafter"/>
</dbReference>
<feature type="domain" description="Periplasmic binding protein" evidence="4">
    <location>
        <begin position="42"/>
        <end position="290"/>
    </location>
</feature>
<evidence type="ECO:0000313" key="5">
    <source>
        <dbReference type="EMBL" id="MCW6511835.1"/>
    </source>
</evidence>
<dbReference type="Proteomes" id="UP001165667">
    <property type="component" value="Unassembled WGS sequence"/>
</dbReference>
<feature type="chain" id="PRO_5041422709" evidence="3">
    <location>
        <begin position="35"/>
        <end position="328"/>
    </location>
</feature>
<dbReference type="AlphaFoldDB" id="A0AA41Z2X7"/>
<dbReference type="CDD" id="cd06312">
    <property type="entry name" value="PBP1_ABC_sugar_binding-like"/>
    <property type="match status" value="1"/>
</dbReference>
<evidence type="ECO:0000256" key="1">
    <source>
        <dbReference type="ARBA" id="ARBA00004418"/>
    </source>
</evidence>
<dbReference type="Gene3D" id="3.40.50.2300">
    <property type="match status" value="2"/>
</dbReference>
<evidence type="ECO:0000313" key="6">
    <source>
        <dbReference type="Proteomes" id="UP001165667"/>
    </source>
</evidence>
<keyword evidence="6" id="KW-1185">Reference proteome</keyword>
<comment type="similarity">
    <text evidence="2">Belongs to the bacterial solute-binding protein 2 family.</text>
</comment>
<dbReference type="Pfam" id="PF13407">
    <property type="entry name" value="Peripla_BP_4"/>
    <property type="match status" value="1"/>
</dbReference>
<evidence type="ECO:0000256" key="2">
    <source>
        <dbReference type="ARBA" id="ARBA00007639"/>
    </source>
</evidence>
<dbReference type="PANTHER" id="PTHR30036">
    <property type="entry name" value="D-XYLOSE-BINDING PERIPLASMIC PROTEIN"/>
    <property type="match status" value="1"/>
</dbReference>
<comment type="subcellular location">
    <subcellularLocation>
        <location evidence="1">Periplasm</location>
    </subcellularLocation>
</comment>
<evidence type="ECO:0000259" key="4">
    <source>
        <dbReference type="Pfam" id="PF13407"/>
    </source>
</evidence>
<comment type="caution">
    <text evidence="5">The sequence shown here is derived from an EMBL/GenBank/DDBJ whole genome shotgun (WGS) entry which is preliminary data.</text>
</comment>
<proteinExistence type="inferred from homology"/>
<evidence type="ECO:0000256" key="3">
    <source>
        <dbReference type="SAM" id="SignalP"/>
    </source>
</evidence>
<dbReference type="SUPFAM" id="SSF53822">
    <property type="entry name" value="Periplasmic binding protein-like I"/>
    <property type="match status" value="1"/>
</dbReference>
<dbReference type="InterPro" id="IPR028082">
    <property type="entry name" value="Peripla_BP_I"/>
</dbReference>
<dbReference type="PROSITE" id="PS51257">
    <property type="entry name" value="PROKAR_LIPOPROTEIN"/>
    <property type="match status" value="1"/>
</dbReference>
<dbReference type="EMBL" id="JAMOIM010000034">
    <property type="protein sequence ID" value="MCW6511835.1"/>
    <property type="molecule type" value="Genomic_DNA"/>
</dbReference>